<sequence>MGIINNRVSMNVKHFRKLKGLTQERLAEKVEVSPVYISYLECGSKVPSLVLLAKIADALEIDPALLFIQDDDPTNLEIKNLVGTVSGLEKSTIQFINEMIIAFLNFKNSTHDS</sequence>
<dbReference type="OrthoDB" id="371153at2"/>
<dbReference type="Pfam" id="PF01381">
    <property type="entry name" value="HTH_3"/>
    <property type="match status" value="1"/>
</dbReference>
<proteinExistence type="predicted"/>
<dbReference type="CDD" id="cd00093">
    <property type="entry name" value="HTH_XRE"/>
    <property type="match status" value="1"/>
</dbReference>
<dbReference type="AlphaFoldDB" id="A0A2U3KLV3"/>
<dbReference type="Gene3D" id="1.10.260.40">
    <property type="entry name" value="lambda repressor-like DNA-binding domains"/>
    <property type="match status" value="1"/>
</dbReference>
<accession>A0A2U3KLV3</accession>
<dbReference type="PANTHER" id="PTHR46558">
    <property type="entry name" value="TRACRIPTIONAL REGULATORY PROTEIN-RELATED-RELATED"/>
    <property type="match status" value="1"/>
</dbReference>
<evidence type="ECO:0000259" key="2">
    <source>
        <dbReference type="PROSITE" id="PS50943"/>
    </source>
</evidence>
<name>A0A2U3KLV3_9FIRM</name>
<dbReference type="InterPro" id="IPR010982">
    <property type="entry name" value="Lambda_DNA-bd_dom_sf"/>
</dbReference>
<dbReference type="InterPro" id="IPR001387">
    <property type="entry name" value="Cro/C1-type_HTH"/>
</dbReference>
<gene>
    <name evidence="3" type="ORF">SBF1_2250003</name>
</gene>
<dbReference type="PROSITE" id="PS50943">
    <property type="entry name" value="HTH_CROC1"/>
    <property type="match status" value="1"/>
</dbReference>
<protein>
    <submittedName>
        <fullName evidence="3">Putative transcriptional regulator</fullName>
    </submittedName>
</protein>
<organism evidence="3 4">
    <name type="scientific">Candidatus Desulfosporosinus infrequens</name>
    <dbReference type="NCBI Taxonomy" id="2043169"/>
    <lineage>
        <taxon>Bacteria</taxon>
        <taxon>Bacillati</taxon>
        <taxon>Bacillota</taxon>
        <taxon>Clostridia</taxon>
        <taxon>Eubacteriales</taxon>
        <taxon>Desulfitobacteriaceae</taxon>
        <taxon>Desulfosporosinus</taxon>
    </lineage>
</organism>
<evidence type="ECO:0000313" key="3">
    <source>
        <dbReference type="EMBL" id="SPF40547.1"/>
    </source>
</evidence>
<evidence type="ECO:0000256" key="1">
    <source>
        <dbReference type="ARBA" id="ARBA00023125"/>
    </source>
</evidence>
<feature type="domain" description="HTH cro/C1-type" evidence="2">
    <location>
        <begin position="12"/>
        <end position="66"/>
    </location>
</feature>
<dbReference type="EMBL" id="OMOF01000141">
    <property type="protein sequence ID" value="SPF40547.1"/>
    <property type="molecule type" value="Genomic_DNA"/>
</dbReference>
<evidence type="ECO:0000313" key="4">
    <source>
        <dbReference type="Proteomes" id="UP000238916"/>
    </source>
</evidence>
<dbReference type="SUPFAM" id="SSF47413">
    <property type="entry name" value="lambda repressor-like DNA-binding domains"/>
    <property type="match status" value="1"/>
</dbReference>
<keyword evidence="1" id="KW-0238">DNA-binding</keyword>
<dbReference type="SMART" id="SM00530">
    <property type="entry name" value="HTH_XRE"/>
    <property type="match status" value="1"/>
</dbReference>
<dbReference type="Proteomes" id="UP000238916">
    <property type="component" value="Unassembled WGS sequence"/>
</dbReference>
<dbReference type="PANTHER" id="PTHR46558:SF4">
    <property type="entry name" value="DNA-BIDING PHAGE PROTEIN"/>
    <property type="match status" value="1"/>
</dbReference>
<dbReference type="GO" id="GO:0003677">
    <property type="term" value="F:DNA binding"/>
    <property type="evidence" value="ECO:0007669"/>
    <property type="project" value="UniProtKB-KW"/>
</dbReference>
<reference evidence="4" key="1">
    <citation type="submission" date="2018-02" db="EMBL/GenBank/DDBJ databases">
        <authorList>
            <person name="Hausmann B."/>
        </authorList>
    </citation>
    <scope>NUCLEOTIDE SEQUENCE [LARGE SCALE GENOMIC DNA]</scope>
    <source>
        <strain evidence="4">Peat soil MAG SbF1</strain>
    </source>
</reference>